<dbReference type="Proteomes" id="UP000249123">
    <property type="component" value="Unassembled WGS sequence"/>
</dbReference>
<dbReference type="Gene3D" id="3.40.50.720">
    <property type="entry name" value="NAD(P)-binding Rossmann-like Domain"/>
    <property type="match status" value="2"/>
</dbReference>
<dbReference type="AlphaFoldDB" id="A0A062U6Q2"/>
<dbReference type="SUPFAM" id="SSF52413">
    <property type="entry name" value="UDP-glucose/GDP-mannose dehydrogenase C-terminal domain"/>
    <property type="match status" value="1"/>
</dbReference>
<dbReference type="Pfam" id="PF03721">
    <property type="entry name" value="UDPG_MGDP_dh_N"/>
    <property type="match status" value="1"/>
</dbReference>
<comment type="similarity">
    <text evidence="2 8">Belongs to the UDP-glucose/GDP-mannose dehydrogenase family.</text>
</comment>
<evidence type="ECO:0000259" key="9">
    <source>
        <dbReference type="SMART" id="SM00984"/>
    </source>
</evidence>
<dbReference type="EMBL" id="AWFB01000010">
    <property type="protein sequence ID" value="RAN34566.1"/>
    <property type="molecule type" value="Genomic_DNA"/>
</dbReference>
<dbReference type="InterPro" id="IPR001732">
    <property type="entry name" value="UDP-Glc/GDP-Man_DH_N"/>
</dbReference>
<dbReference type="Pfam" id="PF03720">
    <property type="entry name" value="UDPG_MGDP_dh_C"/>
    <property type="match status" value="1"/>
</dbReference>
<dbReference type="SMART" id="SM00984">
    <property type="entry name" value="UDPG_MGDP_dh_C"/>
    <property type="match status" value="1"/>
</dbReference>
<dbReference type="GO" id="GO:0000271">
    <property type="term" value="P:polysaccharide biosynthetic process"/>
    <property type="evidence" value="ECO:0007669"/>
    <property type="project" value="InterPro"/>
</dbReference>
<evidence type="ECO:0000313" key="11">
    <source>
        <dbReference type="Proteomes" id="UP000249123"/>
    </source>
</evidence>
<evidence type="ECO:0000313" key="10">
    <source>
        <dbReference type="EMBL" id="RAN34566.1"/>
    </source>
</evidence>
<dbReference type="InterPro" id="IPR036220">
    <property type="entry name" value="UDP-Glc/GDP-Man_DH_C_sf"/>
</dbReference>
<dbReference type="SUPFAM" id="SSF51735">
    <property type="entry name" value="NAD(P)-binding Rossmann-fold domains"/>
    <property type="match status" value="1"/>
</dbReference>
<dbReference type="InterPro" id="IPR036291">
    <property type="entry name" value="NAD(P)-bd_dom_sf"/>
</dbReference>
<dbReference type="EC" id="1.1.1.22" evidence="3 8"/>
<name>A0A062U6Q2_9PROT</name>
<dbReference type="PANTHER" id="PTHR43750:SF3">
    <property type="entry name" value="UDP-GLUCOSE 6-DEHYDROGENASE TUAD"/>
    <property type="match status" value="1"/>
</dbReference>
<dbReference type="STRING" id="1280941.HY2_10315"/>
<evidence type="ECO:0000256" key="3">
    <source>
        <dbReference type="ARBA" id="ARBA00012954"/>
    </source>
</evidence>
<evidence type="ECO:0000256" key="6">
    <source>
        <dbReference type="ARBA" id="ARBA00023027"/>
    </source>
</evidence>
<keyword evidence="6 8" id="KW-0520">NAD</keyword>
<dbReference type="SUPFAM" id="SSF48179">
    <property type="entry name" value="6-phosphogluconate dehydrogenase C-terminal domain-like"/>
    <property type="match status" value="1"/>
</dbReference>
<dbReference type="InterPro" id="IPR028357">
    <property type="entry name" value="UDPglc_DH_bac"/>
</dbReference>
<comment type="catalytic activity">
    <reaction evidence="7 8">
        <text>UDP-alpha-D-glucose + 2 NAD(+) + H2O = UDP-alpha-D-glucuronate + 2 NADH + 3 H(+)</text>
        <dbReference type="Rhea" id="RHEA:23596"/>
        <dbReference type="ChEBI" id="CHEBI:15377"/>
        <dbReference type="ChEBI" id="CHEBI:15378"/>
        <dbReference type="ChEBI" id="CHEBI:57540"/>
        <dbReference type="ChEBI" id="CHEBI:57945"/>
        <dbReference type="ChEBI" id="CHEBI:58052"/>
        <dbReference type="ChEBI" id="CHEBI:58885"/>
        <dbReference type="EC" id="1.1.1.22"/>
    </reaction>
</comment>
<dbReference type="InterPro" id="IPR008927">
    <property type="entry name" value="6-PGluconate_DH-like_C_sf"/>
</dbReference>
<evidence type="ECO:0000256" key="7">
    <source>
        <dbReference type="ARBA" id="ARBA00047473"/>
    </source>
</evidence>
<dbReference type="GO" id="GO:0051287">
    <property type="term" value="F:NAD binding"/>
    <property type="evidence" value="ECO:0007669"/>
    <property type="project" value="InterPro"/>
</dbReference>
<dbReference type="UniPathway" id="UPA00038">
    <property type="reaction ID" value="UER00491"/>
</dbReference>
<evidence type="ECO:0000256" key="1">
    <source>
        <dbReference type="ARBA" id="ARBA00004701"/>
    </source>
</evidence>
<evidence type="ECO:0000256" key="2">
    <source>
        <dbReference type="ARBA" id="ARBA00006601"/>
    </source>
</evidence>
<protein>
    <recommendedName>
        <fullName evidence="4 8">UDP-glucose 6-dehydrogenase</fullName>
        <ecNumber evidence="3 8">1.1.1.22</ecNumber>
    </recommendedName>
</protein>
<dbReference type="PANTHER" id="PTHR43750">
    <property type="entry name" value="UDP-GLUCOSE 6-DEHYDROGENASE TUAD"/>
    <property type="match status" value="1"/>
</dbReference>
<dbReference type="Pfam" id="PF00984">
    <property type="entry name" value="UDPG_MGDP_dh"/>
    <property type="match status" value="1"/>
</dbReference>
<reference evidence="10 11" key="1">
    <citation type="submission" date="2013-04" db="EMBL/GenBank/DDBJ databases">
        <title>Hyphomonas sp. T24B3 Genome Sequencing.</title>
        <authorList>
            <person name="Lai Q."/>
            <person name="Shao Z."/>
        </authorList>
    </citation>
    <scope>NUCLEOTIDE SEQUENCE [LARGE SCALE GENOMIC DNA]</scope>
    <source>
        <strain evidence="10 11">T24B3</strain>
    </source>
</reference>
<dbReference type="GO" id="GO:0006065">
    <property type="term" value="P:UDP-glucuronate biosynthetic process"/>
    <property type="evidence" value="ECO:0007669"/>
    <property type="project" value="UniProtKB-UniPathway"/>
</dbReference>
<keyword evidence="5 8" id="KW-0560">Oxidoreductase</keyword>
<dbReference type="PIRSF" id="PIRSF500134">
    <property type="entry name" value="UDPglc_DH_bac"/>
    <property type="match status" value="1"/>
</dbReference>
<dbReference type="InterPro" id="IPR014027">
    <property type="entry name" value="UDP-Glc/GDP-Man_DH_C"/>
</dbReference>
<gene>
    <name evidence="10" type="ORF">HY3_10500</name>
</gene>
<dbReference type="PIRSF" id="PIRSF000124">
    <property type="entry name" value="UDPglc_GDPman_dh"/>
    <property type="match status" value="1"/>
</dbReference>
<dbReference type="GO" id="GO:0003979">
    <property type="term" value="F:UDP-glucose 6-dehydrogenase activity"/>
    <property type="evidence" value="ECO:0007669"/>
    <property type="project" value="UniProtKB-EC"/>
</dbReference>
<comment type="pathway">
    <text evidence="1">Nucleotide-sugar biosynthesis; UDP-alpha-D-glucuronate biosynthesis; UDP-alpha-D-glucuronate from UDP-alpha-D-glucose: step 1/1.</text>
</comment>
<sequence length="444" mass="48163">MKVSVIGTGYVGLVSGACLSHLGHTVVCVDVDPRKVDMIMEKNPPIYEKGLQELLDENVPARLTATTDLRKAVLESDLSLIAVGTPFDGQIIDLKYIRQVAKEIGEALKDKPDYHMVVVKSTVVPGTTTDVVLPILEEASGKTAGVDFGVGMNPEFLREGEAIEDFMQPDRIVFGGIDERSIDSLAALYEVFDKSDKVRTDPRTAEMIKYTANSLLATLISFSNEIANLCAAQKVDVAEAMHGVHLDRRFSPILPSGERVSPGFVSYVWPGAGFGGSCFPKDVKALVAHGENGGVPMQLLKSVIDVNNRQPQKMVDMLEDRLGDISGRKVTVLGVAFKPGTDDIRESPAIPVIRQLADKGALLTAFDPIARHEAERELGDKLSFRDTLDEAIADAEAILIMTAWPEFKALPEMISKLPGAPLLVDGRRMIEKDSVPNYAGIGLQ</sequence>
<keyword evidence="11" id="KW-1185">Reference proteome</keyword>
<dbReference type="Gene3D" id="1.20.5.100">
    <property type="entry name" value="Cytochrome c1, transmembrane anchor, C-terminal"/>
    <property type="match status" value="1"/>
</dbReference>
<comment type="caution">
    <text evidence="10">The sequence shown here is derived from an EMBL/GenBank/DDBJ whole genome shotgun (WGS) entry which is preliminary data.</text>
</comment>
<dbReference type="OrthoDB" id="9803238at2"/>
<dbReference type="InterPro" id="IPR017476">
    <property type="entry name" value="UDP-Glc/GDP-Man"/>
</dbReference>
<dbReference type="InterPro" id="IPR014026">
    <property type="entry name" value="UDP-Glc/GDP-Man_DH_dimer"/>
</dbReference>
<evidence type="ECO:0000256" key="4">
    <source>
        <dbReference type="ARBA" id="ARBA00015132"/>
    </source>
</evidence>
<accession>A0A062U6Q2</accession>
<dbReference type="eggNOG" id="COG1004">
    <property type="taxonomic scope" value="Bacteria"/>
</dbReference>
<dbReference type="RefSeq" id="WP_034825127.1">
    <property type="nucleotide sequence ID" value="NZ_AWFA01000010.1"/>
</dbReference>
<dbReference type="PROSITE" id="PS51257">
    <property type="entry name" value="PROKAR_LIPOPROTEIN"/>
    <property type="match status" value="1"/>
</dbReference>
<organism evidence="10 11">
    <name type="scientific">Hyphomonas pacifica</name>
    <dbReference type="NCBI Taxonomy" id="1280941"/>
    <lineage>
        <taxon>Bacteria</taxon>
        <taxon>Pseudomonadati</taxon>
        <taxon>Pseudomonadota</taxon>
        <taxon>Alphaproteobacteria</taxon>
        <taxon>Hyphomonadales</taxon>
        <taxon>Hyphomonadaceae</taxon>
        <taxon>Hyphomonas</taxon>
    </lineage>
</organism>
<evidence type="ECO:0000256" key="8">
    <source>
        <dbReference type="PIRNR" id="PIRNR000124"/>
    </source>
</evidence>
<evidence type="ECO:0000256" key="5">
    <source>
        <dbReference type="ARBA" id="ARBA00023002"/>
    </source>
</evidence>
<proteinExistence type="inferred from homology"/>
<dbReference type="NCBIfam" id="TIGR03026">
    <property type="entry name" value="NDP-sugDHase"/>
    <property type="match status" value="1"/>
</dbReference>
<feature type="domain" description="UDP-glucose/GDP-mannose dehydrogenase C-terminal" evidence="9">
    <location>
        <begin position="331"/>
        <end position="432"/>
    </location>
</feature>